<dbReference type="AlphaFoldDB" id="A0A1F5PLN4"/>
<dbReference type="STRING" id="1817828.A2722_03655"/>
<feature type="coiled-coil region" evidence="1">
    <location>
        <begin position="36"/>
        <end position="80"/>
    </location>
</feature>
<dbReference type="Proteomes" id="UP000178377">
    <property type="component" value="Unassembled WGS sequence"/>
</dbReference>
<sequence length="210" mass="23605">MQSMSAKMKLAITVLGGAILMTLLYFFFLLPLATKLEDLHGQAQRAEIDLTKLKLEEQSYKRAQADYDRISARIADINRLFPVKEELVGIVKELEAAAIASDDTFTLSITDVSEVQADPRQKKEEKPYEIVPNLVNVEVIPYDFQMQGSFRSIVTFLQTLEHQSFFSEIEVISLSSDKTQLTSVDALAATRTGTVNATIRSAFYTERSKK</sequence>
<evidence type="ECO:0008006" key="4">
    <source>
        <dbReference type="Google" id="ProtNLM"/>
    </source>
</evidence>
<dbReference type="EMBL" id="MFEO01000010">
    <property type="protein sequence ID" value="OGE90789.1"/>
    <property type="molecule type" value="Genomic_DNA"/>
</dbReference>
<keyword evidence="1" id="KW-0175">Coiled coil</keyword>
<evidence type="ECO:0000256" key="1">
    <source>
        <dbReference type="SAM" id="Coils"/>
    </source>
</evidence>
<accession>A0A1F5PLN4</accession>
<organism evidence="2 3">
    <name type="scientific">Candidatus Doudnabacteria bacterium RIFCSPHIGHO2_01_FULL_50_11</name>
    <dbReference type="NCBI Taxonomy" id="1817828"/>
    <lineage>
        <taxon>Bacteria</taxon>
        <taxon>Candidatus Doudnaibacteriota</taxon>
    </lineage>
</organism>
<evidence type="ECO:0000313" key="3">
    <source>
        <dbReference type="Proteomes" id="UP000178377"/>
    </source>
</evidence>
<protein>
    <recommendedName>
        <fullName evidence="4">Pilus assembly protein PilO</fullName>
    </recommendedName>
</protein>
<gene>
    <name evidence="2" type="ORF">A2722_03655</name>
</gene>
<dbReference type="Gene3D" id="3.30.70.60">
    <property type="match status" value="1"/>
</dbReference>
<dbReference type="InterPro" id="IPR014717">
    <property type="entry name" value="Transl_elong_EF1B/ribsomal_bS6"/>
</dbReference>
<evidence type="ECO:0000313" key="2">
    <source>
        <dbReference type="EMBL" id="OGE90789.1"/>
    </source>
</evidence>
<name>A0A1F5PLN4_9BACT</name>
<proteinExistence type="predicted"/>
<reference evidence="2 3" key="1">
    <citation type="journal article" date="2016" name="Nat. Commun.">
        <title>Thousands of microbial genomes shed light on interconnected biogeochemical processes in an aquifer system.</title>
        <authorList>
            <person name="Anantharaman K."/>
            <person name="Brown C.T."/>
            <person name="Hug L.A."/>
            <person name="Sharon I."/>
            <person name="Castelle C.J."/>
            <person name="Probst A.J."/>
            <person name="Thomas B.C."/>
            <person name="Singh A."/>
            <person name="Wilkins M.J."/>
            <person name="Karaoz U."/>
            <person name="Brodie E.L."/>
            <person name="Williams K.H."/>
            <person name="Hubbard S.S."/>
            <person name="Banfield J.F."/>
        </authorList>
    </citation>
    <scope>NUCLEOTIDE SEQUENCE [LARGE SCALE GENOMIC DNA]</scope>
</reference>
<comment type="caution">
    <text evidence="2">The sequence shown here is derived from an EMBL/GenBank/DDBJ whole genome shotgun (WGS) entry which is preliminary data.</text>
</comment>